<gene>
    <name evidence="1" type="ORF">METZ01_LOCUS310405</name>
</gene>
<protein>
    <submittedName>
        <fullName evidence="1">Uncharacterized protein</fullName>
    </submittedName>
</protein>
<organism evidence="1">
    <name type="scientific">marine metagenome</name>
    <dbReference type="NCBI Taxonomy" id="408172"/>
    <lineage>
        <taxon>unclassified sequences</taxon>
        <taxon>metagenomes</taxon>
        <taxon>ecological metagenomes</taxon>
    </lineage>
</organism>
<proteinExistence type="predicted"/>
<accession>A0A382ND97</accession>
<feature type="non-terminal residue" evidence="1">
    <location>
        <position position="1"/>
    </location>
</feature>
<evidence type="ECO:0000313" key="1">
    <source>
        <dbReference type="EMBL" id="SVC57551.1"/>
    </source>
</evidence>
<name>A0A382ND97_9ZZZZ</name>
<reference evidence="1" key="1">
    <citation type="submission" date="2018-05" db="EMBL/GenBank/DDBJ databases">
        <authorList>
            <person name="Lanie J.A."/>
            <person name="Ng W.-L."/>
            <person name="Kazmierczak K.M."/>
            <person name="Andrzejewski T.M."/>
            <person name="Davidsen T.M."/>
            <person name="Wayne K.J."/>
            <person name="Tettelin H."/>
            <person name="Glass J.I."/>
            <person name="Rusch D."/>
            <person name="Podicherti R."/>
            <person name="Tsui H.-C.T."/>
            <person name="Winkler M.E."/>
        </authorList>
    </citation>
    <scope>NUCLEOTIDE SEQUENCE</scope>
</reference>
<sequence length="47" mass="4843">VRAIIGIDLISSSVLALVVASQPSITGKPISIKTKSGFSDFILSKPS</sequence>
<dbReference type="EMBL" id="UINC01098773">
    <property type="protein sequence ID" value="SVC57551.1"/>
    <property type="molecule type" value="Genomic_DNA"/>
</dbReference>
<dbReference type="AlphaFoldDB" id="A0A382ND97"/>